<accession>A0A3E2WEV5</accession>
<dbReference type="EMBL" id="QVIA01000034">
    <property type="protein sequence ID" value="RGC24853.1"/>
    <property type="molecule type" value="Genomic_DNA"/>
</dbReference>
<reference evidence="2 3" key="1">
    <citation type="submission" date="2018-08" db="EMBL/GenBank/DDBJ databases">
        <title>A genome reference for cultivated species of the human gut microbiota.</title>
        <authorList>
            <person name="Zou Y."/>
            <person name="Xue W."/>
            <person name="Luo G."/>
        </authorList>
    </citation>
    <scope>NUCLEOTIDE SEQUENCE [LARGE SCALE GENOMIC DNA]</scope>
    <source>
        <strain evidence="2 3">AF19-21</strain>
    </source>
</reference>
<name>A0A3E2WEV5_9FIRM</name>
<organism evidence="2 3">
    <name type="scientific">Hungatella hathewayi</name>
    <dbReference type="NCBI Taxonomy" id="154046"/>
    <lineage>
        <taxon>Bacteria</taxon>
        <taxon>Bacillati</taxon>
        <taxon>Bacillota</taxon>
        <taxon>Clostridia</taxon>
        <taxon>Lachnospirales</taxon>
        <taxon>Lachnospiraceae</taxon>
        <taxon>Hungatella</taxon>
    </lineage>
</organism>
<evidence type="ECO:0000313" key="3">
    <source>
        <dbReference type="Proteomes" id="UP000261111"/>
    </source>
</evidence>
<gene>
    <name evidence="2" type="ORF">DWX41_20810</name>
</gene>
<protein>
    <recommendedName>
        <fullName evidence="4">Prophage tail endopeptidase domain-containing protein</fullName>
    </recommendedName>
</protein>
<comment type="caution">
    <text evidence="2">The sequence shown here is derived from an EMBL/GenBank/DDBJ whole genome shotgun (WGS) entry which is preliminary data.</text>
</comment>
<evidence type="ECO:0008006" key="4">
    <source>
        <dbReference type="Google" id="ProtNLM"/>
    </source>
</evidence>
<evidence type="ECO:0000256" key="1">
    <source>
        <dbReference type="SAM" id="MobiDB-lite"/>
    </source>
</evidence>
<evidence type="ECO:0000313" key="2">
    <source>
        <dbReference type="EMBL" id="RGC24853.1"/>
    </source>
</evidence>
<feature type="region of interest" description="Disordered" evidence="1">
    <location>
        <begin position="314"/>
        <end position="333"/>
    </location>
</feature>
<dbReference type="Proteomes" id="UP000261111">
    <property type="component" value="Unassembled WGS sequence"/>
</dbReference>
<sequence>MYQSSAAFAELIQQDSRTFKSKLIIGENEIESGIKSIALKGGSNSGSSFIIGSCISQYIEVEMEKPSVFIENEEIEWRIGADISATVEEFVPMGFFTVGKPESDENMVKFTAFDRMMKTERAYFSSLPVSTSTVAVLNEMSTFLGIPIITTGLSAITIKRPVGYTCREVLSYISQMYAGFAICNRQGQIEIKSYVNSSLQVLPGKYWDSFVHNDFPYTFQKIVCHTGKDTEGNTISISAGSGNREMTISNPLMTQSILDSVATKLKGFSYMAGNLKFLGDPRIDPWDIVGVRGKDGTDYSVPVMSLTQDFDGGLTTSVEAPGESETEEQQGFKGPVTQAIERYAVQLALVDHAIVNKLDVNTANITYAKIVDLEAINAIITKIQTEELTAINAKINTANINLGNIENLLSGNAGVGDLTNIHLTSQNAVIESALIKSAVIQSVTVNDLLAGTIYTNKFQIWSDTSGGMKIFGATQQWMDKDGRIRMQAGLDSNGAFNYYIVDAAGNTMFDALNGVSAAGIKVPIIKDSMVADDASISGYKVNVQTLVQNINGSDVQIQGSKVVIDGTGQTISAKFDTMQEEIDGIATSGGGYTLQTYVDGGHTGDGETATIHARLYASNQEVTNTFGPEHFIWTRLSEDDSGDREWNGRQATGYSISLSGNDVTMVADFECTFIIWDESPILDHNRNNILDANGKNIIGLTA</sequence>
<dbReference type="AlphaFoldDB" id="A0A3E2WEV5"/>
<proteinExistence type="predicted"/>